<evidence type="ECO:0000256" key="4">
    <source>
        <dbReference type="ARBA" id="ARBA00022452"/>
    </source>
</evidence>
<evidence type="ECO:0000256" key="5">
    <source>
        <dbReference type="ARBA" id="ARBA00022692"/>
    </source>
</evidence>
<feature type="domain" description="TonB-dependent receptor plug" evidence="16">
    <location>
        <begin position="51"/>
        <end position="157"/>
    </location>
</feature>
<sequence length="707" mass="78014">MRQIKNRFPLSVIASAVLLAGHSSAWAETHQTSVALESITVESEALDNNSTVGSSTSTVTNAELETNLVRDLDDAVRYEPGVSTTQDARFGISGITIRGLDENRVKLSVDGMDQADAYGPTSTYLRTGRNALDVDSLEKITIEKGGNVVAGSGAFGGSVRYQTKSPASYLNPEGNDTFGSVKLGYKSASNELSETVTVANRQGKLESLVVYTHRDGEETENYYGDSNGDVTMGSDRQSVDPQDNGSDNLLLKGIYHLSEHNKIGLIAEHYESEMTSDLYSESTNSQLRDADDDQTRQRIGIFQEYQRKTPAFDSAAWQLDYQNTKTTNRTNIASTPVRNIERFYEEEAIAFKADANKQLGQHQLRYGINAEQKSLENYNQDTLYSNSRFSPLADADIAGIYLEDAWQVNDRWLLTPAIRFDSYRYSTSGDEYVSAYDDSNNEAFTAQLASEFTITETTSVFGKVGSGFRAPKLDELYYYYSSGRGYAIVPNPDLEPEESLFAEAGVRYETNRGFAEVVAFYNDYNNFIESNYRLGATAENPYGEYTTINLNDVVIKGVEAKGAWSLDQVIGEGWSIAGAIAYADGEDKNSNEALNSISPLTLVTGLGYDAPSEQWGSKLNLTWVASKSASDLAESDSWLATPSHTLVDLTAYYKPTDYVTINAGVFNAFDEEYWVWNDIRSLSNNSVNLARYTRAGRNVGVDVTVSF</sequence>
<dbReference type="OrthoDB" id="9764669at2"/>
<evidence type="ECO:0000256" key="8">
    <source>
        <dbReference type="ARBA" id="ARBA00023136"/>
    </source>
</evidence>
<dbReference type="SUPFAM" id="SSF56935">
    <property type="entry name" value="Porins"/>
    <property type="match status" value="1"/>
</dbReference>
<organism evidence="17 18">
    <name type="scientific">Marinomonas communis</name>
    <dbReference type="NCBI Taxonomy" id="28254"/>
    <lineage>
        <taxon>Bacteria</taxon>
        <taxon>Pseudomonadati</taxon>
        <taxon>Pseudomonadota</taxon>
        <taxon>Gammaproteobacteria</taxon>
        <taxon>Oceanospirillales</taxon>
        <taxon>Oceanospirillaceae</taxon>
        <taxon>Marinomonas</taxon>
    </lineage>
</organism>
<gene>
    <name evidence="17" type="ORF">C8D85_0259</name>
</gene>
<keyword evidence="4 11" id="KW-1134">Transmembrane beta strand</keyword>
<comment type="similarity">
    <text evidence="2">Belongs to the TonB-dependent receptor family. Hemoglobin/haptoglobin binding protein subfamily.</text>
</comment>
<evidence type="ECO:0000256" key="1">
    <source>
        <dbReference type="ARBA" id="ARBA00004571"/>
    </source>
</evidence>
<dbReference type="CDD" id="cd01347">
    <property type="entry name" value="ligand_gated_channel"/>
    <property type="match status" value="1"/>
</dbReference>
<dbReference type="Pfam" id="PF00593">
    <property type="entry name" value="TonB_dep_Rec_b-barrel"/>
    <property type="match status" value="1"/>
</dbReference>
<keyword evidence="5 11" id="KW-0812">Transmembrane</keyword>
<comment type="caution">
    <text evidence="17">The sequence shown here is derived from an EMBL/GenBank/DDBJ whole genome shotgun (WGS) entry which is preliminary data.</text>
</comment>
<dbReference type="Gene3D" id="2.170.130.10">
    <property type="entry name" value="TonB-dependent receptor, plug domain"/>
    <property type="match status" value="1"/>
</dbReference>
<keyword evidence="9 17" id="KW-0675">Receptor</keyword>
<dbReference type="EMBL" id="SNZA01000001">
    <property type="protein sequence ID" value="TDR14910.1"/>
    <property type="molecule type" value="Genomic_DNA"/>
</dbReference>
<keyword evidence="7 12" id="KW-0798">TonB box</keyword>
<feature type="signal peptide" evidence="14">
    <location>
        <begin position="1"/>
        <end position="27"/>
    </location>
</feature>
<dbReference type="PANTHER" id="PTHR30069">
    <property type="entry name" value="TONB-DEPENDENT OUTER MEMBRANE RECEPTOR"/>
    <property type="match status" value="1"/>
</dbReference>
<feature type="region of interest" description="Disordered" evidence="13">
    <location>
        <begin position="218"/>
        <end position="244"/>
    </location>
</feature>
<keyword evidence="6 14" id="KW-0732">Signal</keyword>
<dbReference type="InterPro" id="IPR036942">
    <property type="entry name" value="Beta-barrel_TonB_sf"/>
</dbReference>
<evidence type="ECO:0000256" key="6">
    <source>
        <dbReference type="ARBA" id="ARBA00022729"/>
    </source>
</evidence>
<dbReference type="Proteomes" id="UP000295729">
    <property type="component" value="Unassembled WGS sequence"/>
</dbReference>
<protein>
    <submittedName>
        <fullName evidence="17">Hemoglobin/transferrin/lactoferrin receptor protein</fullName>
    </submittedName>
</protein>
<dbReference type="PROSITE" id="PS52016">
    <property type="entry name" value="TONB_DEPENDENT_REC_3"/>
    <property type="match status" value="1"/>
</dbReference>
<dbReference type="Pfam" id="PF07715">
    <property type="entry name" value="Plug"/>
    <property type="match status" value="1"/>
</dbReference>
<dbReference type="RefSeq" id="WP_133559552.1">
    <property type="nucleotide sequence ID" value="NZ_SNZA01000001.1"/>
</dbReference>
<dbReference type="GO" id="GO:0015232">
    <property type="term" value="F:heme transmembrane transporter activity"/>
    <property type="evidence" value="ECO:0007669"/>
    <property type="project" value="InterPro"/>
</dbReference>
<evidence type="ECO:0000256" key="10">
    <source>
        <dbReference type="ARBA" id="ARBA00023237"/>
    </source>
</evidence>
<feature type="domain" description="TonB-dependent receptor-like beta-barrel" evidence="15">
    <location>
        <begin position="281"/>
        <end position="667"/>
    </location>
</feature>
<dbReference type="Gene3D" id="2.40.170.20">
    <property type="entry name" value="TonB-dependent receptor, beta-barrel domain"/>
    <property type="match status" value="1"/>
</dbReference>
<dbReference type="InterPro" id="IPR039426">
    <property type="entry name" value="TonB-dep_rcpt-like"/>
</dbReference>
<evidence type="ECO:0000256" key="3">
    <source>
        <dbReference type="ARBA" id="ARBA00022448"/>
    </source>
</evidence>
<dbReference type="NCBIfam" id="TIGR01786">
    <property type="entry name" value="TonB-hemlactrns"/>
    <property type="match status" value="1"/>
</dbReference>
<evidence type="ECO:0000259" key="16">
    <source>
        <dbReference type="Pfam" id="PF07715"/>
    </source>
</evidence>
<evidence type="ECO:0000259" key="15">
    <source>
        <dbReference type="Pfam" id="PF00593"/>
    </source>
</evidence>
<evidence type="ECO:0000256" key="14">
    <source>
        <dbReference type="SAM" id="SignalP"/>
    </source>
</evidence>
<dbReference type="AlphaFoldDB" id="A0A4R6XBA4"/>
<comment type="subcellular location">
    <subcellularLocation>
        <location evidence="1 11">Cell outer membrane</location>
        <topology evidence="1 11">Multi-pass membrane protein</topology>
    </subcellularLocation>
</comment>
<accession>A0A4R6XBA4</accession>
<dbReference type="PANTHER" id="PTHR30069:SF29">
    <property type="entry name" value="HEMOGLOBIN AND HEMOGLOBIN-HAPTOGLOBIN-BINDING PROTEIN 1-RELATED"/>
    <property type="match status" value="1"/>
</dbReference>
<dbReference type="InterPro" id="IPR037066">
    <property type="entry name" value="Plug_dom_sf"/>
</dbReference>
<dbReference type="InterPro" id="IPR000531">
    <property type="entry name" value="Beta-barrel_TonB"/>
</dbReference>
<evidence type="ECO:0000256" key="2">
    <source>
        <dbReference type="ARBA" id="ARBA00008143"/>
    </source>
</evidence>
<evidence type="ECO:0000256" key="7">
    <source>
        <dbReference type="ARBA" id="ARBA00023077"/>
    </source>
</evidence>
<dbReference type="NCBIfam" id="TIGR01785">
    <property type="entry name" value="TonB-hemin"/>
    <property type="match status" value="1"/>
</dbReference>
<feature type="compositionally biased region" description="Polar residues" evidence="13">
    <location>
        <begin position="234"/>
        <end position="244"/>
    </location>
</feature>
<evidence type="ECO:0000313" key="18">
    <source>
        <dbReference type="Proteomes" id="UP000295729"/>
    </source>
</evidence>
<dbReference type="GO" id="GO:0015344">
    <property type="term" value="F:siderophore uptake transmembrane transporter activity"/>
    <property type="evidence" value="ECO:0007669"/>
    <property type="project" value="TreeGrafter"/>
</dbReference>
<reference evidence="17 18" key="1">
    <citation type="submission" date="2019-03" db="EMBL/GenBank/DDBJ databases">
        <title>Genomic Encyclopedia of Type Strains, Phase IV (KMG-IV): sequencing the most valuable type-strain genomes for metagenomic binning, comparative biology and taxonomic classification.</title>
        <authorList>
            <person name="Goeker M."/>
        </authorList>
    </citation>
    <scope>NUCLEOTIDE SEQUENCE [LARGE SCALE GENOMIC DNA]</scope>
    <source>
        <strain evidence="17 18">DSM 5604</strain>
    </source>
</reference>
<proteinExistence type="inferred from homology"/>
<evidence type="ECO:0000313" key="17">
    <source>
        <dbReference type="EMBL" id="TDR14910.1"/>
    </source>
</evidence>
<evidence type="ECO:0000256" key="12">
    <source>
        <dbReference type="RuleBase" id="RU003357"/>
    </source>
</evidence>
<evidence type="ECO:0000256" key="13">
    <source>
        <dbReference type="SAM" id="MobiDB-lite"/>
    </source>
</evidence>
<keyword evidence="3 11" id="KW-0813">Transport</keyword>
<dbReference type="GO" id="GO:0044718">
    <property type="term" value="P:siderophore transmembrane transport"/>
    <property type="evidence" value="ECO:0007669"/>
    <property type="project" value="TreeGrafter"/>
</dbReference>
<keyword evidence="10 11" id="KW-0998">Cell outer membrane</keyword>
<dbReference type="GO" id="GO:0009279">
    <property type="term" value="C:cell outer membrane"/>
    <property type="evidence" value="ECO:0007669"/>
    <property type="project" value="UniProtKB-SubCell"/>
</dbReference>
<keyword evidence="8 11" id="KW-0472">Membrane</keyword>
<dbReference type="InterPro" id="IPR011276">
    <property type="entry name" value="TonB_haem/Hb_rcpt"/>
</dbReference>
<dbReference type="InterPro" id="IPR012910">
    <property type="entry name" value="Plug_dom"/>
</dbReference>
<evidence type="ECO:0000256" key="11">
    <source>
        <dbReference type="PROSITE-ProRule" id="PRU01360"/>
    </source>
</evidence>
<keyword evidence="18" id="KW-1185">Reference proteome</keyword>
<dbReference type="InterPro" id="IPR010949">
    <property type="entry name" value="TonB_Hb/transfer/lactofer_rcpt"/>
</dbReference>
<feature type="chain" id="PRO_5020230459" evidence="14">
    <location>
        <begin position="28"/>
        <end position="707"/>
    </location>
</feature>
<name>A0A4R6XBA4_9GAMM</name>
<evidence type="ECO:0000256" key="9">
    <source>
        <dbReference type="ARBA" id="ARBA00023170"/>
    </source>
</evidence>